<proteinExistence type="predicted"/>
<feature type="region of interest" description="Disordered" evidence="1">
    <location>
        <begin position="64"/>
        <end position="91"/>
    </location>
</feature>
<reference evidence="2 3" key="1">
    <citation type="journal article" date="2021" name="Elife">
        <title>Chloroplast acquisition without the gene transfer in kleptoplastic sea slugs, Plakobranchus ocellatus.</title>
        <authorList>
            <person name="Maeda T."/>
            <person name="Takahashi S."/>
            <person name="Yoshida T."/>
            <person name="Shimamura S."/>
            <person name="Takaki Y."/>
            <person name="Nagai Y."/>
            <person name="Toyoda A."/>
            <person name="Suzuki Y."/>
            <person name="Arimoto A."/>
            <person name="Ishii H."/>
            <person name="Satoh N."/>
            <person name="Nishiyama T."/>
            <person name="Hasebe M."/>
            <person name="Maruyama T."/>
            <person name="Minagawa J."/>
            <person name="Obokata J."/>
            <person name="Shigenobu S."/>
        </authorList>
    </citation>
    <scope>NUCLEOTIDE SEQUENCE [LARGE SCALE GENOMIC DNA]</scope>
</reference>
<comment type="caution">
    <text evidence="2">The sequence shown here is derived from an EMBL/GenBank/DDBJ whole genome shotgun (WGS) entry which is preliminary data.</text>
</comment>
<organism evidence="2 3">
    <name type="scientific">Plakobranchus ocellatus</name>
    <dbReference type="NCBI Taxonomy" id="259542"/>
    <lineage>
        <taxon>Eukaryota</taxon>
        <taxon>Metazoa</taxon>
        <taxon>Spiralia</taxon>
        <taxon>Lophotrochozoa</taxon>
        <taxon>Mollusca</taxon>
        <taxon>Gastropoda</taxon>
        <taxon>Heterobranchia</taxon>
        <taxon>Euthyneura</taxon>
        <taxon>Panpulmonata</taxon>
        <taxon>Sacoglossa</taxon>
        <taxon>Placobranchoidea</taxon>
        <taxon>Plakobranchidae</taxon>
        <taxon>Plakobranchus</taxon>
    </lineage>
</organism>
<keyword evidence="3" id="KW-1185">Reference proteome</keyword>
<accession>A0AAV4DIN0</accession>
<dbReference type="AlphaFoldDB" id="A0AAV4DIN0"/>
<dbReference type="EMBL" id="BLXT01007928">
    <property type="protein sequence ID" value="GFO43850.1"/>
    <property type="molecule type" value="Genomic_DNA"/>
</dbReference>
<evidence type="ECO:0000256" key="1">
    <source>
        <dbReference type="SAM" id="MobiDB-lite"/>
    </source>
</evidence>
<evidence type="ECO:0000313" key="2">
    <source>
        <dbReference type="EMBL" id="GFO43850.1"/>
    </source>
</evidence>
<name>A0AAV4DIN0_9GAST</name>
<dbReference type="Proteomes" id="UP000735302">
    <property type="component" value="Unassembled WGS sequence"/>
</dbReference>
<protein>
    <submittedName>
        <fullName evidence="2">Uncharacterized protein</fullName>
    </submittedName>
</protein>
<feature type="compositionally biased region" description="Low complexity" evidence="1">
    <location>
        <begin position="64"/>
        <end position="79"/>
    </location>
</feature>
<gene>
    <name evidence="2" type="ORF">PoB_007035500</name>
</gene>
<evidence type="ECO:0000313" key="3">
    <source>
        <dbReference type="Proteomes" id="UP000735302"/>
    </source>
</evidence>
<sequence>MVGVLQRIEGGLEKITISKLQETTIRKEAKEMSPGGLNVEINRGDKERVVGQLRIYNKASVTDGRAASSGSCSRCSSGGSRSGQGGRSRRVSLADTVVKELDAKAVAKLSLQYYRPVTPRTMDEVMYIKGMEPRVCT</sequence>